<evidence type="ECO:0000313" key="2">
    <source>
        <dbReference type="Proteomes" id="UP000000763"/>
    </source>
</evidence>
<protein>
    <submittedName>
        <fullName evidence="1">Uncharacterized protein</fullName>
    </submittedName>
</protein>
<proteinExistence type="predicted"/>
<gene>
    <name evidence="1" type="ORF">OSJNBa0093M23.15</name>
</gene>
<dbReference type="AlphaFoldDB" id="Q10FX4"/>
<accession>Q10FX4</accession>
<dbReference type="Proteomes" id="UP000000763">
    <property type="component" value="Chromosome 3"/>
</dbReference>
<reference evidence="2" key="1">
    <citation type="journal article" date="2005" name="Nature">
        <title>The map-based sequence of the rice genome.</title>
        <authorList>
            <consortium name="International rice genome sequencing project (IRGSP)"/>
            <person name="Matsumoto T."/>
            <person name="Wu J."/>
            <person name="Kanamori H."/>
            <person name="Katayose Y."/>
            <person name="Fujisawa M."/>
            <person name="Namiki N."/>
            <person name="Mizuno H."/>
            <person name="Yamamoto K."/>
            <person name="Antonio B.A."/>
            <person name="Baba T."/>
            <person name="Sakata K."/>
            <person name="Nagamura Y."/>
            <person name="Aoki H."/>
            <person name="Arikawa K."/>
            <person name="Arita K."/>
            <person name="Bito T."/>
            <person name="Chiden Y."/>
            <person name="Fujitsuka N."/>
            <person name="Fukunaka R."/>
            <person name="Hamada M."/>
            <person name="Harada C."/>
            <person name="Hayashi A."/>
            <person name="Hijishita S."/>
            <person name="Honda M."/>
            <person name="Hosokawa S."/>
            <person name="Ichikawa Y."/>
            <person name="Idonuma A."/>
            <person name="Iijima M."/>
            <person name="Ikeda M."/>
            <person name="Ikeno M."/>
            <person name="Ito K."/>
            <person name="Ito S."/>
            <person name="Ito T."/>
            <person name="Ito Y."/>
            <person name="Ito Y."/>
            <person name="Iwabuchi A."/>
            <person name="Kamiya K."/>
            <person name="Karasawa W."/>
            <person name="Kurita K."/>
            <person name="Katagiri S."/>
            <person name="Kikuta A."/>
            <person name="Kobayashi H."/>
            <person name="Kobayashi N."/>
            <person name="Machita K."/>
            <person name="Maehara T."/>
            <person name="Masukawa M."/>
            <person name="Mizubayashi T."/>
            <person name="Mukai Y."/>
            <person name="Nagasaki H."/>
            <person name="Nagata Y."/>
            <person name="Naito S."/>
            <person name="Nakashima M."/>
            <person name="Nakama Y."/>
            <person name="Nakamichi Y."/>
            <person name="Nakamura M."/>
            <person name="Meguro A."/>
            <person name="Negishi M."/>
            <person name="Ohta I."/>
            <person name="Ohta T."/>
            <person name="Okamoto M."/>
            <person name="Ono N."/>
            <person name="Saji S."/>
            <person name="Sakaguchi M."/>
            <person name="Sakai K."/>
            <person name="Shibata M."/>
            <person name="Shimokawa T."/>
            <person name="Song J."/>
            <person name="Takazaki Y."/>
            <person name="Terasawa K."/>
            <person name="Tsugane M."/>
            <person name="Tsuji K."/>
            <person name="Ueda S."/>
            <person name="Waki K."/>
            <person name="Yamagata H."/>
            <person name="Yamamoto M."/>
            <person name="Yamamoto S."/>
            <person name="Yamane H."/>
            <person name="Yoshiki S."/>
            <person name="Yoshihara R."/>
            <person name="Yukawa K."/>
            <person name="Zhong H."/>
            <person name="Yano M."/>
            <person name="Yuan Q."/>
            <person name="Ouyang S."/>
            <person name="Liu J."/>
            <person name="Jones K.M."/>
            <person name="Gansberger K."/>
            <person name="Moffat K."/>
            <person name="Hill J."/>
            <person name="Bera J."/>
            <person name="Fadrosh D."/>
            <person name="Jin S."/>
            <person name="Johri S."/>
            <person name="Kim M."/>
            <person name="Overton L."/>
            <person name="Reardon M."/>
            <person name="Tsitrin T."/>
            <person name="Vuong H."/>
            <person name="Weaver B."/>
            <person name="Ciecko A."/>
            <person name="Tallon L."/>
            <person name="Jackson J."/>
            <person name="Pai G."/>
            <person name="Aken S.V."/>
            <person name="Utterback T."/>
            <person name="Reidmuller S."/>
            <person name="Feldblyum T."/>
            <person name="Hsiao J."/>
            <person name="Zismann V."/>
            <person name="Iobst S."/>
            <person name="de Vazeille A.R."/>
            <person name="Buell C.R."/>
            <person name="Ying K."/>
            <person name="Li Y."/>
            <person name="Lu T."/>
            <person name="Huang Y."/>
            <person name="Zhao Q."/>
            <person name="Feng Q."/>
            <person name="Zhang L."/>
            <person name="Zhu J."/>
            <person name="Weng Q."/>
            <person name="Mu J."/>
            <person name="Lu Y."/>
            <person name="Fan D."/>
            <person name="Liu Y."/>
            <person name="Guan J."/>
            <person name="Zhang Y."/>
            <person name="Yu S."/>
            <person name="Liu X."/>
            <person name="Zhang Y."/>
            <person name="Hong G."/>
            <person name="Han B."/>
            <person name="Choisne N."/>
            <person name="Demange N."/>
            <person name="Orjeda G."/>
            <person name="Samain S."/>
            <person name="Cattolico L."/>
            <person name="Pelletier E."/>
            <person name="Couloux A."/>
            <person name="Segurens B."/>
            <person name="Wincker P."/>
            <person name="D'Hont A."/>
            <person name="Scarpelli C."/>
            <person name="Weissenbach J."/>
            <person name="Salanoubat M."/>
            <person name="Quetier F."/>
            <person name="Yu Y."/>
            <person name="Kim H.R."/>
            <person name="Rambo T."/>
            <person name="Currie J."/>
            <person name="Collura K."/>
            <person name="Luo M."/>
            <person name="Yang T."/>
            <person name="Ammiraju J.S.S."/>
            <person name="Engler F."/>
            <person name="Soderlund C."/>
            <person name="Wing R.A."/>
            <person name="Palmer L.E."/>
            <person name="de la Bastide M."/>
            <person name="Spiegel L."/>
            <person name="Nascimento L."/>
            <person name="Zutavern T."/>
            <person name="O'Shaughnessy A."/>
            <person name="Dike S."/>
            <person name="Dedhia N."/>
            <person name="Preston R."/>
            <person name="Balija V."/>
            <person name="McCombie W.R."/>
            <person name="Chow T."/>
            <person name="Chen H."/>
            <person name="Chung M."/>
            <person name="Chen C."/>
            <person name="Shaw J."/>
            <person name="Wu H."/>
            <person name="Hsiao K."/>
            <person name="Chao Y."/>
            <person name="Chu M."/>
            <person name="Cheng C."/>
            <person name="Hour A."/>
            <person name="Lee P."/>
            <person name="Lin S."/>
            <person name="Lin Y."/>
            <person name="Liou J."/>
            <person name="Liu S."/>
            <person name="Hsing Y."/>
            <person name="Raghuvanshi S."/>
            <person name="Mohanty A."/>
            <person name="Bharti A.K."/>
            <person name="Gaur A."/>
            <person name="Gupta V."/>
            <person name="Kumar D."/>
            <person name="Ravi V."/>
            <person name="Vij S."/>
            <person name="Kapur A."/>
            <person name="Khurana P."/>
            <person name="Khurana P."/>
            <person name="Khurana J.P."/>
            <person name="Tyagi A.K."/>
            <person name="Gaikwad K."/>
            <person name="Singh A."/>
            <person name="Dalal V."/>
            <person name="Srivastava S."/>
            <person name="Dixit A."/>
            <person name="Pal A.K."/>
            <person name="Ghazi I.A."/>
            <person name="Yadav M."/>
            <person name="Pandit A."/>
            <person name="Bhargava A."/>
            <person name="Sureshbabu K."/>
            <person name="Batra K."/>
            <person name="Sharma T.R."/>
            <person name="Mohapatra T."/>
            <person name="Singh N.K."/>
            <person name="Messing J."/>
            <person name="Nelson A.B."/>
            <person name="Fuks G."/>
            <person name="Kavchok S."/>
            <person name="Keizer G."/>
            <person name="Linton E."/>
            <person name="Llaca V."/>
            <person name="Song R."/>
            <person name="Tanyolac B."/>
            <person name="Young S."/>
            <person name="Ho-Il K."/>
            <person name="Hahn J.H."/>
            <person name="Sangsakoo G."/>
            <person name="Vanavichit A."/>
            <person name="de Mattos Luiz.A.T."/>
            <person name="Zimmer P.D."/>
            <person name="Malone G."/>
            <person name="Dellagostin O."/>
            <person name="de Oliveira A.C."/>
            <person name="Bevan M."/>
            <person name="Bancroft I."/>
            <person name="Minx P."/>
            <person name="Cordum H."/>
            <person name="Wilson R."/>
            <person name="Cheng Z."/>
            <person name="Jin W."/>
            <person name="Jiang J."/>
            <person name="Leong S.A."/>
            <person name="Iwama H."/>
            <person name="Gojobori T."/>
            <person name="Itoh T."/>
            <person name="Niimura Y."/>
            <person name="Fujii Y."/>
            <person name="Habara T."/>
            <person name="Sakai H."/>
            <person name="Sato Y."/>
            <person name="Wilson G."/>
            <person name="Kumar K."/>
            <person name="McCouch S."/>
            <person name="Juretic N."/>
            <person name="Hoen D."/>
            <person name="Wright S."/>
            <person name="Bruskiewich R."/>
            <person name="Bureau T."/>
            <person name="Miyao A."/>
            <person name="Hirochika H."/>
            <person name="Nishikawa T."/>
            <person name="Kadowaki K."/>
            <person name="Sugiura M."/>
            <person name="Burr B."/>
            <person name="Sasaki T."/>
        </authorList>
    </citation>
    <scope>NUCLEOTIDE SEQUENCE [LARGE SCALE GENOMIC DNA]</scope>
    <source>
        <strain evidence="2">cv. Nipponbare</strain>
    </source>
</reference>
<reference evidence="2" key="2">
    <citation type="journal article" date="2008" name="Nucleic Acids Res.">
        <title>The rice annotation project database (RAP-DB): 2008 update.</title>
        <authorList>
            <consortium name="The rice annotation project (RAP)"/>
        </authorList>
    </citation>
    <scope>GENOME REANNOTATION</scope>
    <source>
        <strain evidence="2">cv. Nipponbare</strain>
    </source>
</reference>
<evidence type="ECO:0000313" key="1">
    <source>
        <dbReference type="EMBL" id="AAP68405.1"/>
    </source>
</evidence>
<organism evidence="1 2">
    <name type="scientific">Oryza sativa subsp. japonica</name>
    <name type="common">Rice</name>
    <dbReference type="NCBI Taxonomy" id="39947"/>
    <lineage>
        <taxon>Eukaryota</taxon>
        <taxon>Viridiplantae</taxon>
        <taxon>Streptophyta</taxon>
        <taxon>Embryophyta</taxon>
        <taxon>Tracheophyta</taxon>
        <taxon>Spermatophyta</taxon>
        <taxon>Magnoliopsida</taxon>
        <taxon>Liliopsida</taxon>
        <taxon>Poales</taxon>
        <taxon>Poaceae</taxon>
        <taxon>BOP clade</taxon>
        <taxon>Oryzoideae</taxon>
        <taxon>Oryzeae</taxon>
        <taxon>Oryzinae</taxon>
        <taxon>Oryza</taxon>
        <taxon>Oryza sativa</taxon>
    </lineage>
</organism>
<name>Q10FX4_ORYSJ</name>
<dbReference type="EMBL" id="AC138001">
    <property type="protein sequence ID" value="AAP68405.1"/>
    <property type="molecule type" value="Genomic_DNA"/>
</dbReference>
<sequence length="211" mass="23640">MEASRALASRAAGPALACRQRWPPVPPALPSIAMTGWLPVPLALVVRGSLPAPMAARGVAILAARLICRPRRLRGRHPWGRRRSRVLLRGARGLGKTGMGGTQNQRYQQGNNNHVPDDPYSKMSVEQKFSANLVPDQYRVRQATTEFKEFAYIWWVGLDVGRALPTNWKELKFAMLVNGHSLLWKMATSAPPTLKTIRRKRRNAKSKKTYP</sequence>